<keyword evidence="2" id="KW-1185">Reference proteome</keyword>
<accession>A0A7W9GV19</accession>
<dbReference type="AlphaFoldDB" id="A0A7W9GV19"/>
<dbReference type="RefSeq" id="WP_184826259.1">
    <property type="nucleotide sequence ID" value="NZ_JACHMM010000001.1"/>
</dbReference>
<dbReference type="Pfam" id="PF22752">
    <property type="entry name" value="DUF488-N3i"/>
    <property type="match status" value="1"/>
</dbReference>
<dbReference type="InterPro" id="IPR052552">
    <property type="entry name" value="YeaO-like"/>
</dbReference>
<dbReference type="EC" id="3.2.2.21" evidence="1"/>
<dbReference type="EMBL" id="JACHMM010000001">
    <property type="protein sequence ID" value="MBB5790298.1"/>
    <property type="molecule type" value="Genomic_DNA"/>
</dbReference>
<proteinExistence type="predicted"/>
<dbReference type="Proteomes" id="UP000542813">
    <property type="component" value="Unassembled WGS sequence"/>
</dbReference>
<reference evidence="1 2" key="1">
    <citation type="submission" date="2020-08" db="EMBL/GenBank/DDBJ databases">
        <title>Sequencing the genomes of 1000 actinobacteria strains.</title>
        <authorList>
            <person name="Klenk H.-P."/>
        </authorList>
    </citation>
    <scope>NUCLEOTIDE SEQUENCE [LARGE SCALE GENOMIC DNA]</scope>
    <source>
        <strain evidence="1 2">DSM 102122</strain>
    </source>
</reference>
<evidence type="ECO:0000313" key="2">
    <source>
        <dbReference type="Proteomes" id="UP000542813"/>
    </source>
</evidence>
<organism evidence="1 2">
    <name type="scientific">Jiangella mangrovi</name>
    <dbReference type="NCBI Taxonomy" id="1524084"/>
    <lineage>
        <taxon>Bacteria</taxon>
        <taxon>Bacillati</taxon>
        <taxon>Actinomycetota</taxon>
        <taxon>Actinomycetes</taxon>
        <taxon>Jiangellales</taxon>
        <taxon>Jiangellaceae</taxon>
        <taxon>Jiangella</taxon>
    </lineage>
</organism>
<comment type="caution">
    <text evidence="1">The sequence shown here is derived from an EMBL/GenBank/DDBJ whole genome shotgun (WGS) entry which is preliminary data.</text>
</comment>
<name>A0A7W9GV19_9ACTN</name>
<dbReference type="PANTHER" id="PTHR36849:SF1">
    <property type="entry name" value="CYTOPLASMIC PROTEIN"/>
    <property type="match status" value="1"/>
</dbReference>
<evidence type="ECO:0000313" key="1">
    <source>
        <dbReference type="EMBL" id="MBB5790298.1"/>
    </source>
</evidence>
<keyword evidence="1" id="KW-0378">Hydrolase</keyword>
<gene>
    <name evidence="1" type="ORF">HD601_004873</name>
</gene>
<dbReference type="GO" id="GO:0003905">
    <property type="term" value="F:alkylbase DNA N-glycosylase activity"/>
    <property type="evidence" value="ECO:0007669"/>
    <property type="project" value="UniProtKB-EC"/>
</dbReference>
<keyword evidence="1" id="KW-0326">Glycosidase</keyword>
<sequence>MEIRTRRVYEGQGPADGLRVLVDRLWPRGLSKDAAAVDVWAKEVAPSSMLRTWFAHREDRFAEFTVRYRAELEENPAVDELITQMRPHTVVTLLFGARDTHLNQAVVLADYLRGISANWP</sequence>
<protein>
    <submittedName>
        <fullName evidence="1">DNA-3-methyladenine glycosylase</fullName>
        <ecNumber evidence="1">3.2.2.21</ecNumber>
    </submittedName>
</protein>
<dbReference type="PANTHER" id="PTHR36849">
    <property type="entry name" value="CYTOPLASMIC PROTEIN-RELATED"/>
    <property type="match status" value="1"/>
</dbReference>